<evidence type="ECO:0000313" key="6">
    <source>
        <dbReference type="Proteomes" id="UP000242146"/>
    </source>
</evidence>
<dbReference type="PANTHER" id="PTHR14107:SF16">
    <property type="entry name" value="AT02583P"/>
    <property type="match status" value="1"/>
</dbReference>
<evidence type="ECO:0000256" key="3">
    <source>
        <dbReference type="PROSITE-ProRule" id="PRU00221"/>
    </source>
</evidence>
<dbReference type="Gene3D" id="2.130.10.10">
    <property type="entry name" value="YVTN repeat-like/Quinoprotein amine dehydrogenase"/>
    <property type="match status" value="1"/>
</dbReference>
<dbReference type="InterPro" id="IPR051362">
    <property type="entry name" value="WD_repeat_creC_regulators"/>
</dbReference>
<dbReference type="STRING" id="101127.A0A1X2G535"/>
<accession>A0A1X2G535</accession>
<organism evidence="5 6">
    <name type="scientific">Hesseltinella vesiculosa</name>
    <dbReference type="NCBI Taxonomy" id="101127"/>
    <lineage>
        <taxon>Eukaryota</taxon>
        <taxon>Fungi</taxon>
        <taxon>Fungi incertae sedis</taxon>
        <taxon>Mucoromycota</taxon>
        <taxon>Mucoromycotina</taxon>
        <taxon>Mucoromycetes</taxon>
        <taxon>Mucorales</taxon>
        <taxon>Cunninghamellaceae</taxon>
        <taxon>Hesseltinella</taxon>
    </lineage>
</organism>
<gene>
    <name evidence="5" type="ORF">DM01DRAFT_1411040</name>
</gene>
<dbReference type="GO" id="GO:0045013">
    <property type="term" value="P:carbon catabolite repression of transcription"/>
    <property type="evidence" value="ECO:0007669"/>
    <property type="project" value="TreeGrafter"/>
</dbReference>
<dbReference type="GO" id="GO:0051286">
    <property type="term" value="C:cell tip"/>
    <property type="evidence" value="ECO:0007669"/>
    <property type="project" value="TreeGrafter"/>
</dbReference>
<dbReference type="EMBL" id="MCGT01000043">
    <property type="protein sequence ID" value="ORX45286.1"/>
    <property type="molecule type" value="Genomic_DNA"/>
</dbReference>
<dbReference type="InterPro" id="IPR015943">
    <property type="entry name" value="WD40/YVTN_repeat-like_dom_sf"/>
</dbReference>
<evidence type="ECO:0000256" key="2">
    <source>
        <dbReference type="ARBA" id="ARBA00022737"/>
    </source>
</evidence>
<feature type="region of interest" description="Disordered" evidence="4">
    <location>
        <begin position="17"/>
        <end position="36"/>
    </location>
</feature>
<keyword evidence="1 3" id="KW-0853">WD repeat</keyword>
<dbReference type="GO" id="GO:0005634">
    <property type="term" value="C:nucleus"/>
    <property type="evidence" value="ECO:0007669"/>
    <property type="project" value="TreeGrafter"/>
</dbReference>
<dbReference type="OrthoDB" id="3367at2759"/>
<dbReference type="PROSITE" id="PS50294">
    <property type="entry name" value="WD_REPEATS_REGION"/>
    <property type="match status" value="1"/>
</dbReference>
<dbReference type="InterPro" id="IPR036322">
    <property type="entry name" value="WD40_repeat_dom_sf"/>
</dbReference>
<feature type="repeat" description="WD" evidence="3">
    <location>
        <begin position="501"/>
        <end position="538"/>
    </location>
</feature>
<dbReference type="SMART" id="SM00320">
    <property type="entry name" value="WD40"/>
    <property type="match status" value="4"/>
</dbReference>
<dbReference type="InterPro" id="IPR001680">
    <property type="entry name" value="WD40_rpt"/>
</dbReference>
<protein>
    <submittedName>
        <fullName evidence="5">WD40 repeat-like protein</fullName>
    </submittedName>
</protein>
<proteinExistence type="predicted"/>
<reference evidence="5 6" key="1">
    <citation type="submission" date="2016-07" db="EMBL/GenBank/DDBJ databases">
        <title>Pervasive Adenine N6-methylation of Active Genes in Fungi.</title>
        <authorList>
            <consortium name="DOE Joint Genome Institute"/>
            <person name="Mondo S.J."/>
            <person name="Dannebaum R.O."/>
            <person name="Kuo R.C."/>
            <person name="Labutti K."/>
            <person name="Haridas S."/>
            <person name="Kuo A."/>
            <person name="Salamov A."/>
            <person name="Ahrendt S.R."/>
            <person name="Lipzen A."/>
            <person name="Sullivan W."/>
            <person name="Andreopoulos W.B."/>
            <person name="Clum A."/>
            <person name="Lindquist E."/>
            <person name="Daum C."/>
            <person name="Ramamoorthy G.K."/>
            <person name="Gryganskyi A."/>
            <person name="Culley D."/>
            <person name="Magnuson J.K."/>
            <person name="James T.Y."/>
            <person name="O'Malley M.A."/>
            <person name="Stajich J.E."/>
            <person name="Spatafora J.W."/>
            <person name="Visel A."/>
            <person name="Grigoriev I.V."/>
        </authorList>
    </citation>
    <scope>NUCLEOTIDE SEQUENCE [LARGE SCALE GENOMIC DNA]</scope>
    <source>
        <strain evidence="5 6">NRRL 3301</strain>
    </source>
</reference>
<dbReference type="SUPFAM" id="SSF50978">
    <property type="entry name" value="WD40 repeat-like"/>
    <property type="match status" value="1"/>
</dbReference>
<evidence type="ECO:0000313" key="5">
    <source>
        <dbReference type="EMBL" id="ORX45286.1"/>
    </source>
</evidence>
<name>A0A1X2G535_9FUNG</name>
<dbReference type="AlphaFoldDB" id="A0A1X2G535"/>
<dbReference type="PROSITE" id="PS50082">
    <property type="entry name" value="WD_REPEATS_2"/>
    <property type="match status" value="2"/>
</dbReference>
<feature type="repeat" description="WD" evidence="3">
    <location>
        <begin position="459"/>
        <end position="500"/>
    </location>
</feature>
<keyword evidence="2" id="KW-0677">Repeat</keyword>
<evidence type="ECO:0000256" key="1">
    <source>
        <dbReference type="ARBA" id="ARBA00022574"/>
    </source>
</evidence>
<dbReference type="Proteomes" id="UP000242146">
    <property type="component" value="Unassembled WGS sequence"/>
</dbReference>
<dbReference type="Pfam" id="PF00400">
    <property type="entry name" value="WD40"/>
    <property type="match status" value="3"/>
</dbReference>
<keyword evidence="6" id="KW-1185">Reference proteome</keyword>
<dbReference type="GO" id="GO:0032153">
    <property type="term" value="C:cell division site"/>
    <property type="evidence" value="ECO:0007669"/>
    <property type="project" value="TreeGrafter"/>
</dbReference>
<dbReference type="PANTHER" id="PTHR14107">
    <property type="entry name" value="WD REPEAT PROTEIN"/>
    <property type="match status" value="1"/>
</dbReference>
<feature type="region of interest" description="Disordered" evidence="4">
    <location>
        <begin position="78"/>
        <end position="118"/>
    </location>
</feature>
<evidence type="ECO:0000256" key="4">
    <source>
        <dbReference type="SAM" id="MobiDB-lite"/>
    </source>
</evidence>
<sequence>MIDPFLQSTIVKPRLLTPRSQPLTYPPPNSQPDHHDFVTPNGHYTLAHEWHQKDLTPRFTIGTKLSIATLPLQPASLKVPNAKTHSSIDTDTDTDVDRLETDRPHSPGRKSRSSLALDELPHTLAPGLQGYPKHPGFTQSASTLSSSAPNFDGIHPLFFKTSSSSSSAGPDLPTPASSKSSDLMKIPTLTFDTDDDQVGLPTAMLVPTTTTSSTSSFTSIFHPSQRRHSRASLLEQRPKNSVSKMKSTLFDHVHRHDRFSQLLAQRASSPQPFVFYNAGTHFFTMDAHSQQCLCRLSFARAYPTCHAVNRTTLSQDHVDVIIGLSTGDCIWYDPLCHRYTRLNKRGIIHPAPVTKIEWVPGSVESFLVSFADGVMLSMDRDREDQTYTPLVPTTIEEQCFMASRSNKSERYNPVSHWRMNNHGITDFAFSNDGSQVAITGDDNSLRLVDIAEQRLRHLFLGYFGKLLCLAWSPDDHYIVTGGQDDLVSVWSVHDKHIVARCQGHRSWVTSVTFDSKHCDHQSYRFASVGEDGRLILWDFGPHTLHKPMKPRPGRQMISQNTQMTIDDTHDTVEQDEDGLMIPRQHDWPAIVIHPSIGKAQVPYLPPLMSRTIHSDPCSNIAFDQDTILTSDRQGCVRSWTMQ</sequence>
<feature type="compositionally biased region" description="Basic and acidic residues" evidence="4">
    <location>
        <begin position="95"/>
        <end position="105"/>
    </location>
</feature>
<feature type="region of interest" description="Disordered" evidence="4">
    <location>
        <begin position="162"/>
        <end position="181"/>
    </location>
</feature>
<comment type="caution">
    <text evidence="5">The sequence shown here is derived from an EMBL/GenBank/DDBJ whole genome shotgun (WGS) entry which is preliminary data.</text>
</comment>